<evidence type="ECO:0000313" key="2">
    <source>
        <dbReference type="EMBL" id="KPI84415.1"/>
    </source>
</evidence>
<reference evidence="2 3" key="1">
    <citation type="journal article" date="2015" name="PLoS Pathog.">
        <title>Leptomonas seymouri: Adaptations to the Dixenous Life Cycle Analyzed by Genome Sequencing, Transcriptome Profiling and Co-infection with Leishmania donovani.</title>
        <authorList>
            <person name="Kraeva N."/>
            <person name="Butenko A."/>
            <person name="Hlavacova J."/>
            <person name="Kostygov A."/>
            <person name="Myskova J."/>
            <person name="Grybchuk D."/>
            <person name="Lestinova T."/>
            <person name="Votypka J."/>
            <person name="Volf P."/>
            <person name="Opperdoes F."/>
            <person name="Flegontov P."/>
            <person name="Lukes J."/>
            <person name="Yurchenko V."/>
        </authorList>
    </citation>
    <scope>NUCLEOTIDE SEQUENCE [LARGE SCALE GENOMIC DNA]</scope>
    <source>
        <strain evidence="2 3">ATCC 30220</strain>
    </source>
</reference>
<feature type="region of interest" description="Disordered" evidence="1">
    <location>
        <begin position="206"/>
        <end position="268"/>
    </location>
</feature>
<feature type="compositionally biased region" description="Polar residues" evidence="1">
    <location>
        <begin position="643"/>
        <end position="652"/>
    </location>
</feature>
<comment type="caution">
    <text evidence="2">The sequence shown here is derived from an EMBL/GenBank/DDBJ whole genome shotgun (WGS) entry which is preliminary data.</text>
</comment>
<feature type="compositionally biased region" description="Basic and acidic residues" evidence="1">
    <location>
        <begin position="310"/>
        <end position="356"/>
    </location>
</feature>
<feature type="compositionally biased region" description="Basic and acidic residues" evidence="1">
    <location>
        <begin position="366"/>
        <end position="384"/>
    </location>
</feature>
<feature type="region of interest" description="Disordered" evidence="1">
    <location>
        <begin position="182"/>
        <end position="201"/>
    </location>
</feature>
<feature type="region of interest" description="Disordered" evidence="1">
    <location>
        <begin position="40"/>
        <end position="79"/>
    </location>
</feature>
<dbReference type="OrthoDB" id="267127at2759"/>
<dbReference type="VEuPathDB" id="TriTrypDB:Lsey_0260_0010"/>
<feature type="compositionally biased region" description="Low complexity" evidence="1">
    <location>
        <begin position="395"/>
        <end position="411"/>
    </location>
</feature>
<organism evidence="2 3">
    <name type="scientific">Leptomonas seymouri</name>
    <dbReference type="NCBI Taxonomy" id="5684"/>
    <lineage>
        <taxon>Eukaryota</taxon>
        <taxon>Discoba</taxon>
        <taxon>Euglenozoa</taxon>
        <taxon>Kinetoplastea</taxon>
        <taxon>Metakinetoplastina</taxon>
        <taxon>Trypanosomatida</taxon>
        <taxon>Trypanosomatidae</taxon>
        <taxon>Leishmaniinae</taxon>
        <taxon>Leptomonas</taxon>
    </lineage>
</organism>
<protein>
    <submittedName>
        <fullName evidence="2">Uncharacterized protein</fullName>
    </submittedName>
</protein>
<dbReference type="EMBL" id="LJSK01000260">
    <property type="protein sequence ID" value="KPI84415.1"/>
    <property type="molecule type" value="Genomic_DNA"/>
</dbReference>
<dbReference type="Proteomes" id="UP000038009">
    <property type="component" value="Unassembled WGS sequence"/>
</dbReference>
<evidence type="ECO:0000313" key="3">
    <source>
        <dbReference type="Proteomes" id="UP000038009"/>
    </source>
</evidence>
<feature type="region of interest" description="Disordered" evidence="1">
    <location>
        <begin position="573"/>
        <end position="606"/>
    </location>
</feature>
<feature type="region of interest" description="Disordered" evidence="1">
    <location>
        <begin position="754"/>
        <end position="792"/>
    </location>
</feature>
<dbReference type="AlphaFoldDB" id="A0A0N1I1W4"/>
<feature type="region of interest" description="Disordered" evidence="1">
    <location>
        <begin position="838"/>
        <end position="869"/>
    </location>
</feature>
<keyword evidence="3" id="KW-1185">Reference proteome</keyword>
<evidence type="ECO:0000256" key="1">
    <source>
        <dbReference type="SAM" id="MobiDB-lite"/>
    </source>
</evidence>
<feature type="region of interest" description="Disordered" evidence="1">
    <location>
        <begin position="102"/>
        <end position="138"/>
    </location>
</feature>
<gene>
    <name evidence="2" type="ORF">ABL78_6522</name>
</gene>
<name>A0A0N1I1W4_LEPSE</name>
<dbReference type="OMA" id="HEEYIYR"/>
<sequence>MLRELRRRKQQIADKIGHEEYIYRLNGDPFSGQEEIRVRPQGNFDPRRGAGARGDVHRPPYAVDDDYGNNRGNGHPVAPLNPITGAPAAWAGGGGNNNNNNNNGGALIPIRNDNNANRNFASPYGPPARGNGNNNGGGGYAAAPQPIVSAFGPVLPPMSPVGELPGPLPPVYRPKPPLTFHTNGAGPSFPPPQLYYPGGGGAYDGAPAAPLPSYGLPQGGREDGTRPNTSPSTLPPLTPSGEGAINSNAADNHVGRSARPNTGGAAAVGNLIIGSSGLSDVEERHREKMAARQRAIELQQENARQMLEQQQRKQAEREREMREDREAENRLRREREEVARREQAEIDREIRERELKMMGPQAAQEALERHRKETEARREAEAAARRNKGRLSQPQQNEAEPAAGAAQTAADEAVDPPQKDKSSAADAAPAKPQPTPLGQRAPINFTSAFYPPPPSTLPMEPGVRTTQQYFTNVGLGGNGLTPPPPSPTPAPLYYAAPYAMQQRQQSVQLESDAIQEELRRITFLLEAQQLTHAMQHNTSPPPWMAGPRPSSAAGAGTYLTTGLPSPTHDVSNASNVGGGAGLHLPGTGRLRDSPLPPTSSVPYASNGGSPYRSFLAGGSLPPPPLATAVPPLPSALPSLQHTSAYSASSHTPGDQGGPWQGLFSASAHRSYGHSHFGGSYPGDGADPEELAIEPSKFVMPAAASPVAFTPATAPSAPPHLTTGTAADAAAAAAAAMGGPSALLALGDFAYAAQSGPAERPGTGKPATSPSPVPPSAAGLLEEKPRKSNASPATVRVSFPSAAPDAVASVNSGLAPAPVSAMLSDSPVRCTTPCLMPEGVVNAGKTKSPETDLPLTPSPRRPRASAMEPPVVVLAPTLKKAEYEDEL</sequence>
<accession>A0A0N1I1W4</accession>
<feature type="region of interest" description="Disordered" evidence="1">
    <location>
        <begin position="643"/>
        <end position="664"/>
    </location>
</feature>
<proteinExistence type="predicted"/>
<feature type="region of interest" description="Disordered" evidence="1">
    <location>
        <begin position="298"/>
        <end position="462"/>
    </location>
</feature>